<gene>
    <name evidence="2" type="ORF">RN98_00620</name>
</gene>
<dbReference type="AlphaFoldDB" id="A0A0M4RV05"/>
<evidence type="ECO:0000313" key="2">
    <source>
        <dbReference type="EMBL" id="ALF16792.1"/>
    </source>
</evidence>
<dbReference type="RefSeq" id="WP_060675555.1">
    <property type="nucleotide sequence ID" value="NZ_CP012713.1"/>
</dbReference>
<organism evidence="2">
    <name type="scientific">Fusobacterium animalis</name>
    <dbReference type="NCBI Taxonomy" id="76859"/>
    <lineage>
        <taxon>Bacteria</taxon>
        <taxon>Fusobacteriati</taxon>
        <taxon>Fusobacteriota</taxon>
        <taxon>Fusobacteriia</taxon>
        <taxon>Fusobacteriales</taxon>
        <taxon>Fusobacteriaceae</taxon>
        <taxon>Fusobacterium</taxon>
    </lineage>
</organism>
<dbReference type="Proteomes" id="UP000063147">
    <property type="component" value="Chromosome"/>
</dbReference>
<protein>
    <recommendedName>
        <fullName evidence="1">HicB-like antitoxin of toxin-antitoxin system domain-containing protein</fullName>
    </recommendedName>
</protein>
<evidence type="ECO:0000259" key="1">
    <source>
        <dbReference type="Pfam" id="PF15919"/>
    </source>
</evidence>
<evidence type="ECO:0000313" key="3">
    <source>
        <dbReference type="Proteomes" id="UP000063147"/>
    </source>
</evidence>
<dbReference type="InterPro" id="IPR031807">
    <property type="entry name" value="HicB-like"/>
</dbReference>
<dbReference type="Gene3D" id="3.30.160.250">
    <property type="match status" value="1"/>
</dbReference>
<sequence length="134" mass="15752">MKDTYIYPAIFHLEEDNSYWVEFPDFPMANTQGENLEDALHMAKDCLAGYISYMEEEGQKIPKATIPYTKKLDENSFVQLIEAYLPPYRDEYYNKMERKNITIPRWLNQIAKEKKINCSALLVSALKKQLGFLK</sequence>
<dbReference type="PANTHER" id="PTHR34504:SF4">
    <property type="entry name" value="ANTITOXIN HICB"/>
    <property type="match status" value="1"/>
</dbReference>
<feature type="domain" description="HicB-like antitoxin of toxin-antitoxin system" evidence="1">
    <location>
        <begin position="7"/>
        <end position="108"/>
    </location>
</feature>
<dbReference type="EMBL" id="CP012713">
    <property type="protein sequence ID" value="ALF16792.1"/>
    <property type="molecule type" value="Genomic_DNA"/>
</dbReference>
<dbReference type="SUPFAM" id="SSF143100">
    <property type="entry name" value="TTHA1013/TTHA0281-like"/>
    <property type="match status" value="1"/>
</dbReference>
<accession>A0A0M4RV05</accession>
<dbReference type="OrthoDB" id="5419659at2"/>
<dbReference type="InterPro" id="IPR035069">
    <property type="entry name" value="TTHA1013/TTHA0281-like"/>
</dbReference>
<dbReference type="PATRIC" id="fig|76859.3.peg.123"/>
<dbReference type="InterPro" id="IPR051404">
    <property type="entry name" value="TA_system_antitoxin"/>
</dbReference>
<dbReference type="PANTHER" id="PTHR34504">
    <property type="entry name" value="ANTITOXIN HICB"/>
    <property type="match status" value="1"/>
</dbReference>
<name>A0A0M4RV05_9FUSO</name>
<dbReference type="Pfam" id="PF15919">
    <property type="entry name" value="HicB_lk_antitox"/>
    <property type="match status" value="1"/>
</dbReference>
<reference evidence="2 3" key="1">
    <citation type="submission" date="2015-09" db="EMBL/GenBank/DDBJ databases">
        <authorList>
            <person name="Jackson K.R."/>
            <person name="Lunt B.L."/>
            <person name="Fisher J.N.B."/>
            <person name="Gardner A.V."/>
            <person name="Bailey M.E."/>
            <person name="Deus L.M."/>
            <person name="Earl A.S."/>
            <person name="Gibby P.D."/>
            <person name="Hartmann K.A."/>
            <person name="Liu J.E."/>
            <person name="Manci A.M."/>
            <person name="Nielsen D.A."/>
            <person name="Solomon M.B."/>
            <person name="Breakwell D.P."/>
            <person name="Burnett S.H."/>
            <person name="Grose J.H."/>
        </authorList>
    </citation>
    <scope>NUCLEOTIDE SEQUENCE [LARGE SCALE GENOMIC DNA]</scope>
    <source>
        <strain evidence="2 3">KCOM 1279</strain>
    </source>
</reference>
<proteinExistence type="predicted"/>